<organism evidence="8 9">
    <name type="scientific">Glaciecola petra</name>
    <dbReference type="NCBI Taxonomy" id="3075602"/>
    <lineage>
        <taxon>Bacteria</taxon>
        <taxon>Pseudomonadati</taxon>
        <taxon>Pseudomonadota</taxon>
        <taxon>Gammaproteobacteria</taxon>
        <taxon>Alteromonadales</taxon>
        <taxon>Alteromonadaceae</taxon>
        <taxon>Glaciecola</taxon>
    </lineage>
</organism>
<evidence type="ECO:0000256" key="3">
    <source>
        <dbReference type="ARBA" id="ARBA00022777"/>
    </source>
</evidence>
<keyword evidence="4 5" id="KW-0067">ATP-binding</keyword>
<keyword evidence="3 8" id="KW-0418">Kinase</keyword>
<dbReference type="Gene3D" id="1.25.40.10">
    <property type="entry name" value="Tetratricopeptide repeat domain"/>
    <property type="match status" value="1"/>
</dbReference>
<evidence type="ECO:0000259" key="7">
    <source>
        <dbReference type="PROSITE" id="PS50011"/>
    </source>
</evidence>
<dbReference type="Proteomes" id="UP001253545">
    <property type="component" value="Unassembled WGS sequence"/>
</dbReference>
<evidence type="ECO:0000256" key="2">
    <source>
        <dbReference type="ARBA" id="ARBA00022741"/>
    </source>
</evidence>
<keyword evidence="1 8" id="KW-0808">Transferase</keyword>
<keyword evidence="6" id="KW-0472">Membrane</keyword>
<dbReference type="Gene3D" id="3.30.200.20">
    <property type="entry name" value="Phosphorylase Kinase, domain 1"/>
    <property type="match status" value="1"/>
</dbReference>
<dbReference type="SMART" id="SM00220">
    <property type="entry name" value="S_TKc"/>
    <property type="match status" value="1"/>
</dbReference>
<feature type="transmembrane region" description="Helical" evidence="6">
    <location>
        <begin position="350"/>
        <end position="372"/>
    </location>
</feature>
<keyword evidence="6" id="KW-0812">Transmembrane</keyword>
<evidence type="ECO:0000256" key="5">
    <source>
        <dbReference type="PROSITE-ProRule" id="PRU10141"/>
    </source>
</evidence>
<dbReference type="Gene3D" id="1.10.510.10">
    <property type="entry name" value="Transferase(Phosphotransferase) domain 1"/>
    <property type="match status" value="1"/>
</dbReference>
<name>A0ABU2ZRJ6_9ALTE</name>
<evidence type="ECO:0000313" key="9">
    <source>
        <dbReference type="Proteomes" id="UP001253545"/>
    </source>
</evidence>
<evidence type="ECO:0000313" key="8">
    <source>
        <dbReference type="EMBL" id="MDT0594939.1"/>
    </source>
</evidence>
<dbReference type="PANTHER" id="PTHR43289">
    <property type="entry name" value="MITOGEN-ACTIVATED PROTEIN KINASE KINASE KINASE 20-RELATED"/>
    <property type="match status" value="1"/>
</dbReference>
<dbReference type="GO" id="GO:0004674">
    <property type="term" value="F:protein serine/threonine kinase activity"/>
    <property type="evidence" value="ECO:0007669"/>
    <property type="project" value="UniProtKB-EC"/>
</dbReference>
<dbReference type="PANTHER" id="PTHR43289:SF34">
    <property type="entry name" value="SERINE_THREONINE-PROTEIN KINASE YBDM-RELATED"/>
    <property type="match status" value="1"/>
</dbReference>
<dbReference type="CDD" id="cd14014">
    <property type="entry name" value="STKc_PknB_like"/>
    <property type="match status" value="1"/>
</dbReference>
<protein>
    <submittedName>
        <fullName evidence="8">Serine/threonine-protein kinase</fullName>
        <ecNumber evidence="8">2.7.11.1</ecNumber>
    </submittedName>
</protein>
<reference evidence="8 9" key="1">
    <citation type="submission" date="2023-09" db="EMBL/GenBank/DDBJ databases">
        <authorList>
            <person name="Rey-Velasco X."/>
        </authorList>
    </citation>
    <scope>NUCLEOTIDE SEQUENCE [LARGE SCALE GENOMIC DNA]</scope>
    <source>
        <strain evidence="8 9">P117</strain>
    </source>
</reference>
<dbReference type="EC" id="2.7.11.1" evidence="8"/>
<accession>A0ABU2ZRJ6</accession>
<dbReference type="EMBL" id="JAVRHX010000002">
    <property type="protein sequence ID" value="MDT0594939.1"/>
    <property type="molecule type" value="Genomic_DNA"/>
</dbReference>
<dbReference type="InterPro" id="IPR011990">
    <property type="entry name" value="TPR-like_helical_dom_sf"/>
</dbReference>
<dbReference type="PROSITE" id="PS00107">
    <property type="entry name" value="PROTEIN_KINASE_ATP"/>
    <property type="match status" value="1"/>
</dbReference>
<gene>
    <name evidence="8" type="ORF">RM552_08815</name>
</gene>
<dbReference type="InterPro" id="IPR017441">
    <property type="entry name" value="Protein_kinase_ATP_BS"/>
</dbReference>
<sequence>MLDWAKISNDVEHALTLDDSALKTYLKTIEGTQEAAHIKRLLQQSNNRMDFLATSISNEGKDKLNPENDNVLEAGSFVGPWQIEHAIGQGGMGDVYQAKRADGLYEQTVAIKVMQGLSPSRAALFEVERQRLALMNHPGIARIIDGGTSADGRLFMAMEFIDGQAITEYIANNNLSLKSQLVMFLHLCNAVEHAHSQLVLHRDIKAQNVLVNQQGKPCLIDFGIASDLEDETGHVAAFSLATAAPEQLKGETVSVQTDVFALGLLLHEIVSGKAAIRQDDGGMQVSNDAIADRDILAIIEKSLALQVENRYSSISSLTDDISDYLDCKPVSARIDTWRYRASKFIQRYPFANLFGLLAVISLTVGLVASLNFAKQADTEAQRAKLALTESEQSLAQANFYLDRADLFHATQSAYADTLQSMFGAEADVDKQTSILKGRWQQAYELRESDPNNAAFLSYAIGRHFLFRNDYLTAIDVFQPWVDEEYGPPALLGFGRQMLAIAYFSVGREQDALPLLRKTEAWMAASFDANTPDHIAAATQIAILTEEPDDITKAEGLLLKGLSVEIVDPLAMYFWNQTSKLRQLRGDFPAAYEAIKEVANIIDAKPLIEISGTDTGLLNLAEFELWHTQDLDRAETIARRVIDTVVAKKGESRELGIAYSVLANRAMLQNDVDAALSYIDQAIPIIEKYSGASSNSSIYVVLDKAEYLALNNDASAKLILRQVADRLSEKKPSSHLDTRLGLAELFVSFQLEGLDAANKLAQEKLLDTEVIQKNIELSFMRERLVSLGVSSLVADSLEKAQ</sequence>
<dbReference type="InterPro" id="IPR011009">
    <property type="entry name" value="Kinase-like_dom_sf"/>
</dbReference>
<evidence type="ECO:0000256" key="4">
    <source>
        <dbReference type="ARBA" id="ARBA00022840"/>
    </source>
</evidence>
<keyword evidence="2 5" id="KW-0547">Nucleotide-binding</keyword>
<dbReference type="Pfam" id="PF00069">
    <property type="entry name" value="Pkinase"/>
    <property type="match status" value="1"/>
</dbReference>
<dbReference type="SUPFAM" id="SSF56112">
    <property type="entry name" value="Protein kinase-like (PK-like)"/>
    <property type="match status" value="1"/>
</dbReference>
<dbReference type="InterPro" id="IPR000719">
    <property type="entry name" value="Prot_kinase_dom"/>
</dbReference>
<comment type="caution">
    <text evidence="8">The sequence shown here is derived from an EMBL/GenBank/DDBJ whole genome shotgun (WGS) entry which is preliminary data.</text>
</comment>
<feature type="binding site" evidence="5">
    <location>
        <position position="112"/>
    </location>
    <ligand>
        <name>ATP</name>
        <dbReference type="ChEBI" id="CHEBI:30616"/>
    </ligand>
</feature>
<keyword evidence="9" id="KW-1185">Reference proteome</keyword>
<evidence type="ECO:0000256" key="1">
    <source>
        <dbReference type="ARBA" id="ARBA00022679"/>
    </source>
</evidence>
<dbReference type="PROSITE" id="PS50011">
    <property type="entry name" value="PROTEIN_KINASE_DOM"/>
    <property type="match status" value="1"/>
</dbReference>
<feature type="domain" description="Protein kinase" evidence="7">
    <location>
        <begin position="81"/>
        <end position="325"/>
    </location>
</feature>
<dbReference type="SUPFAM" id="SSF48452">
    <property type="entry name" value="TPR-like"/>
    <property type="match status" value="1"/>
</dbReference>
<proteinExistence type="predicted"/>
<dbReference type="InterPro" id="IPR008271">
    <property type="entry name" value="Ser/Thr_kinase_AS"/>
</dbReference>
<evidence type="ECO:0000256" key="6">
    <source>
        <dbReference type="SAM" id="Phobius"/>
    </source>
</evidence>
<dbReference type="RefSeq" id="WP_311368459.1">
    <property type="nucleotide sequence ID" value="NZ_JAVRHX010000002.1"/>
</dbReference>
<dbReference type="PROSITE" id="PS00108">
    <property type="entry name" value="PROTEIN_KINASE_ST"/>
    <property type="match status" value="1"/>
</dbReference>
<keyword evidence="6" id="KW-1133">Transmembrane helix</keyword>